<evidence type="ECO:0000256" key="1">
    <source>
        <dbReference type="SAM" id="Phobius"/>
    </source>
</evidence>
<protein>
    <submittedName>
        <fullName evidence="2">Peptide/nickel transport system permease protein</fullName>
    </submittedName>
</protein>
<dbReference type="AlphaFoldDB" id="A0A1H8WY49"/>
<evidence type="ECO:0000313" key="3">
    <source>
        <dbReference type="Proteomes" id="UP000199126"/>
    </source>
</evidence>
<keyword evidence="1" id="KW-1133">Transmembrane helix</keyword>
<accession>A0A1H8WY49</accession>
<keyword evidence="3" id="KW-1185">Reference proteome</keyword>
<name>A0A1H8WY49_9EURY</name>
<gene>
    <name evidence="2" type="ORF">SAMN04487948_1563</name>
</gene>
<sequence>MTSWGRMLRQVFESGNIQIAWWWVFPPAISIALITTSVFLIGRAYEEVINPEIQTD</sequence>
<proteinExistence type="predicted"/>
<evidence type="ECO:0000313" key="2">
    <source>
        <dbReference type="EMBL" id="SEP32640.1"/>
    </source>
</evidence>
<keyword evidence="1" id="KW-0812">Transmembrane</keyword>
<dbReference type="EMBL" id="FODV01000056">
    <property type="protein sequence ID" value="SEP32640.1"/>
    <property type="molecule type" value="Genomic_DNA"/>
</dbReference>
<dbReference type="Proteomes" id="UP000199126">
    <property type="component" value="Unassembled WGS sequence"/>
</dbReference>
<reference evidence="3" key="1">
    <citation type="submission" date="2016-10" db="EMBL/GenBank/DDBJ databases">
        <authorList>
            <person name="Varghese N."/>
            <person name="Submissions S."/>
        </authorList>
    </citation>
    <scope>NUCLEOTIDE SEQUENCE [LARGE SCALE GENOMIC DNA]</scope>
    <source>
        <strain evidence="3">CGMCC 1.10121</strain>
    </source>
</reference>
<keyword evidence="1" id="KW-0472">Membrane</keyword>
<organism evidence="2 3">
    <name type="scientific">Halogranum amylolyticum</name>
    <dbReference type="NCBI Taxonomy" id="660520"/>
    <lineage>
        <taxon>Archaea</taxon>
        <taxon>Methanobacteriati</taxon>
        <taxon>Methanobacteriota</taxon>
        <taxon>Stenosarchaea group</taxon>
        <taxon>Halobacteria</taxon>
        <taxon>Halobacteriales</taxon>
        <taxon>Haloferacaceae</taxon>
    </lineage>
</organism>
<feature type="transmembrane region" description="Helical" evidence="1">
    <location>
        <begin position="20"/>
        <end position="41"/>
    </location>
</feature>